<organism evidence="4 5">
    <name type="scientific">Lagenidium giganteum</name>
    <dbReference type="NCBI Taxonomy" id="4803"/>
    <lineage>
        <taxon>Eukaryota</taxon>
        <taxon>Sar</taxon>
        <taxon>Stramenopiles</taxon>
        <taxon>Oomycota</taxon>
        <taxon>Peronosporomycetes</taxon>
        <taxon>Pythiales</taxon>
        <taxon>Pythiaceae</taxon>
    </lineage>
</organism>
<dbReference type="InterPro" id="IPR016024">
    <property type="entry name" value="ARM-type_fold"/>
</dbReference>
<dbReference type="SUPFAM" id="SSF48371">
    <property type="entry name" value="ARM repeat"/>
    <property type="match status" value="1"/>
</dbReference>
<dbReference type="Proteomes" id="UP001146120">
    <property type="component" value="Unassembled WGS sequence"/>
</dbReference>
<gene>
    <name evidence="4" type="ORF">N0F65_008332</name>
</gene>
<comment type="caution">
    <text evidence="4">The sequence shown here is derived from an EMBL/GenBank/DDBJ whole genome shotgun (WGS) entry which is preliminary data.</text>
</comment>
<sequence length="570" mass="62898">MVLEQLTKQYEALALDCRNEGTRKELAVDAAFWLSVVETLRTNMKALQVNIVAQGAAKAATAVKDGADDAGEDDDGLSFSFHVEKSKANAISDGSELTPTDLKVADAAQATLHMNAATSAFRLLRNACAACQPSQDACRKTGLLRLAHQFVIQCCTWVDVPDEQLQSTVVLMCQIALQFLVNGVTGNLNNQAHVWELFFPDDFQKILVECHSHRKIVAFTGALVLNCINGDLADPDVTTRRTDLVCARNLVITLLQRCLTKPASSVSPLVELSADEDPAFEWICLVFRTLFQAGFARDLYNAVGAHMLSQLWSRVTPEQLILLRMFNMWMTAGRHRDIESGSALSSTPATQAHPSKTTPALLEFTKSTWVFVVSTDQEDRPDEADEARKAVWMVLEDEAKILLLEVLGELTLQPQLVRHENACNGLLGSLLSELQRVWAARRHHNATNAPSATPTTDGPAEPFGYRSAMIRVVGNLCYRHKKHQDLVREDGFLPLLLNLCNIDETNPMIREWALVALRNVCEGNEANQAYISALRPQGVDTANAQVDLERAGVDVQLDEHGKVHVSKRGQ</sequence>
<dbReference type="InterPro" id="IPR011989">
    <property type="entry name" value="ARM-like"/>
</dbReference>
<evidence type="ECO:0000256" key="1">
    <source>
        <dbReference type="ARBA" id="ARBA00022618"/>
    </source>
</evidence>
<keyword evidence="5" id="KW-1185">Reference proteome</keyword>
<dbReference type="InterPro" id="IPR019156">
    <property type="entry name" value="Ataxin-10_domain"/>
</dbReference>
<evidence type="ECO:0000313" key="5">
    <source>
        <dbReference type="Proteomes" id="UP001146120"/>
    </source>
</evidence>
<dbReference type="PANTHER" id="PTHR13255">
    <property type="entry name" value="ATAXIN-10"/>
    <property type="match status" value="1"/>
</dbReference>
<protein>
    <recommendedName>
        <fullName evidence="3">Ataxin-10 domain-containing protein</fullName>
    </recommendedName>
</protein>
<proteinExistence type="predicted"/>
<dbReference type="GO" id="GO:0005829">
    <property type="term" value="C:cytosol"/>
    <property type="evidence" value="ECO:0007669"/>
    <property type="project" value="TreeGrafter"/>
</dbReference>
<dbReference type="AlphaFoldDB" id="A0AAV2YUM6"/>
<evidence type="ECO:0000313" key="4">
    <source>
        <dbReference type="EMBL" id="DAZ96299.1"/>
    </source>
</evidence>
<keyword evidence="1" id="KW-0132">Cell division</keyword>
<dbReference type="GO" id="GO:0051301">
    <property type="term" value="P:cell division"/>
    <property type="evidence" value="ECO:0007669"/>
    <property type="project" value="UniProtKB-KW"/>
</dbReference>
<reference evidence="4" key="2">
    <citation type="journal article" date="2023" name="Microbiol Resour">
        <title>Decontamination and Annotation of the Draft Genome Sequence of the Oomycete Lagenidium giganteum ARSEF 373.</title>
        <authorList>
            <person name="Morgan W.R."/>
            <person name="Tartar A."/>
        </authorList>
    </citation>
    <scope>NUCLEOTIDE SEQUENCE</scope>
    <source>
        <strain evidence="4">ARSEF 373</strain>
    </source>
</reference>
<dbReference type="InterPro" id="IPR051374">
    <property type="entry name" value="Ataxin-10/CTR86_families"/>
</dbReference>
<evidence type="ECO:0000259" key="3">
    <source>
        <dbReference type="Pfam" id="PF09759"/>
    </source>
</evidence>
<dbReference type="Gene3D" id="1.25.10.10">
    <property type="entry name" value="Leucine-rich Repeat Variant"/>
    <property type="match status" value="1"/>
</dbReference>
<evidence type="ECO:0000256" key="2">
    <source>
        <dbReference type="ARBA" id="ARBA00023306"/>
    </source>
</evidence>
<reference evidence="4" key="1">
    <citation type="submission" date="2022-11" db="EMBL/GenBank/DDBJ databases">
        <authorList>
            <person name="Morgan W.R."/>
            <person name="Tartar A."/>
        </authorList>
    </citation>
    <scope>NUCLEOTIDE SEQUENCE</scope>
    <source>
        <strain evidence="4">ARSEF 373</strain>
    </source>
</reference>
<dbReference type="Pfam" id="PF09759">
    <property type="entry name" value="Atx10homo_assoc"/>
    <property type="match status" value="1"/>
</dbReference>
<dbReference type="EMBL" id="DAKRPA010000172">
    <property type="protein sequence ID" value="DAZ96299.1"/>
    <property type="molecule type" value="Genomic_DNA"/>
</dbReference>
<keyword evidence="2" id="KW-0131">Cell cycle</keyword>
<accession>A0AAV2YUM6</accession>
<feature type="domain" description="Ataxin-10" evidence="3">
    <location>
        <begin position="465"/>
        <end position="565"/>
    </location>
</feature>
<name>A0AAV2YUM6_9STRA</name>
<dbReference type="PANTHER" id="PTHR13255:SF0">
    <property type="entry name" value="ATAXIN-10"/>
    <property type="match status" value="1"/>
</dbReference>